<name>A0A5P1EE47_ASPOF</name>
<evidence type="ECO:0000256" key="1">
    <source>
        <dbReference type="SAM" id="SignalP"/>
    </source>
</evidence>
<evidence type="ECO:0000313" key="2">
    <source>
        <dbReference type="EMBL" id="ONK64175.1"/>
    </source>
</evidence>
<gene>
    <name evidence="2" type="ORF">A4U43_C07F22870</name>
</gene>
<organism evidence="2 3">
    <name type="scientific">Asparagus officinalis</name>
    <name type="common">Garden asparagus</name>
    <dbReference type="NCBI Taxonomy" id="4686"/>
    <lineage>
        <taxon>Eukaryota</taxon>
        <taxon>Viridiplantae</taxon>
        <taxon>Streptophyta</taxon>
        <taxon>Embryophyta</taxon>
        <taxon>Tracheophyta</taxon>
        <taxon>Spermatophyta</taxon>
        <taxon>Magnoliopsida</taxon>
        <taxon>Liliopsida</taxon>
        <taxon>Asparagales</taxon>
        <taxon>Asparagaceae</taxon>
        <taxon>Asparagoideae</taxon>
        <taxon>Asparagus</taxon>
    </lineage>
</organism>
<evidence type="ECO:0000313" key="3">
    <source>
        <dbReference type="Proteomes" id="UP000243459"/>
    </source>
</evidence>
<evidence type="ECO:0008006" key="4">
    <source>
        <dbReference type="Google" id="ProtNLM"/>
    </source>
</evidence>
<dbReference type="AlphaFoldDB" id="A0A5P1EE47"/>
<keyword evidence="1" id="KW-0732">Signal</keyword>
<feature type="chain" id="PRO_5024277905" description="Secreted protein" evidence="1">
    <location>
        <begin position="23"/>
        <end position="94"/>
    </location>
</feature>
<proteinExistence type="predicted"/>
<accession>A0A5P1EE47</accession>
<dbReference type="Proteomes" id="UP000243459">
    <property type="component" value="Chromosome 7"/>
</dbReference>
<dbReference type="Gramene" id="ONK64175">
    <property type="protein sequence ID" value="ONK64175"/>
    <property type="gene ID" value="A4U43_C07F22870"/>
</dbReference>
<keyword evidence="3" id="KW-1185">Reference proteome</keyword>
<dbReference type="EMBL" id="CM007387">
    <property type="protein sequence ID" value="ONK64175.1"/>
    <property type="molecule type" value="Genomic_DNA"/>
</dbReference>
<reference evidence="3" key="1">
    <citation type="journal article" date="2017" name="Nat. Commun.">
        <title>The asparagus genome sheds light on the origin and evolution of a young Y chromosome.</title>
        <authorList>
            <person name="Harkess A."/>
            <person name="Zhou J."/>
            <person name="Xu C."/>
            <person name="Bowers J.E."/>
            <person name="Van der Hulst R."/>
            <person name="Ayyampalayam S."/>
            <person name="Mercati F."/>
            <person name="Riccardi P."/>
            <person name="McKain M.R."/>
            <person name="Kakrana A."/>
            <person name="Tang H."/>
            <person name="Ray J."/>
            <person name="Groenendijk J."/>
            <person name="Arikit S."/>
            <person name="Mathioni S.M."/>
            <person name="Nakano M."/>
            <person name="Shan H."/>
            <person name="Telgmann-Rauber A."/>
            <person name="Kanno A."/>
            <person name="Yue Z."/>
            <person name="Chen H."/>
            <person name="Li W."/>
            <person name="Chen Y."/>
            <person name="Xu X."/>
            <person name="Zhang Y."/>
            <person name="Luo S."/>
            <person name="Chen H."/>
            <person name="Gao J."/>
            <person name="Mao Z."/>
            <person name="Pires J.C."/>
            <person name="Luo M."/>
            <person name="Kudrna D."/>
            <person name="Wing R.A."/>
            <person name="Meyers B.C."/>
            <person name="Yi K."/>
            <person name="Kong H."/>
            <person name="Lavrijsen P."/>
            <person name="Sunseri F."/>
            <person name="Falavigna A."/>
            <person name="Ye Y."/>
            <person name="Leebens-Mack J.H."/>
            <person name="Chen G."/>
        </authorList>
    </citation>
    <scope>NUCLEOTIDE SEQUENCE [LARGE SCALE GENOMIC DNA]</scope>
    <source>
        <strain evidence="3">cv. DH0086</strain>
    </source>
</reference>
<protein>
    <recommendedName>
        <fullName evidence="4">Secreted protein</fullName>
    </recommendedName>
</protein>
<sequence length="94" mass="10177">MPTLSVICKVLAIFWPSGGAPAVAVPPSSTEGFYCDIDVKGFQRFNRLVISWDSVNAMSADLQAGHRRTPFALRCYAGSMRQPGGVVVMNLKLC</sequence>
<feature type="signal peptide" evidence="1">
    <location>
        <begin position="1"/>
        <end position="22"/>
    </location>
</feature>